<name>A0ABX7AZL1_9PROT</name>
<proteinExistence type="predicted"/>
<gene>
    <name evidence="3" type="primary">cobN</name>
    <name evidence="3" type="ORF">IGS68_15110</name>
</gene>
<dbReference type="Pfam" id="PF02514">
    <property type="entry name" value="CobN-Mg_chel"/>
    <property type="match status" value="1"/>
</dbReference>
<accession>A0ABX7AZL1</accession>
<dbReference type="InterPro" id="IPR003672">
    <property type="entry name" value="CobN/Mg_chltase"/>
</dbReference>
<keyword evidence="3" id="KW-0436">Ligase</keyword>
<reference evidence="3" key="1">
    <citation type="submission" date="2021-02" db="EMBL/GenBank/DDBJ databases">
        <title>Skermanella TT6 skin isolate.</title>
        <authorList>
            <person name="Lee K."/>
            <person name="Ganzorig M."/>
        </authorList>
    </citation>
    <scope>NUCLEOTIDE SEQUENCE</scope>
    <source>
        <strain evidence="3">TT6</strain>
    </source>
</reference>
<evidence type="ECO:0000313" key="3">
    <source>
        <dbReference type="EMBL" id="QQP87441.1"/>
    </source>
</evidence>
<dbReference type="RefSeq" id="WP_201070504.1">
    <property type="nucleotide sequence ID" value="NZ_CP067420.1"/>
</dbReference>
<dbReference type="GO" id="GO:0051116">
    <property type="term" value="F:cobaltochelatase activity"/>
    <property type="evidence" value="ECO:0007669"/>
    <property type="project" value="UniProtKB-EC"/>
</dbReference>
<dbReference type="NCBIfam" id="TIGR02257">
    <property type="entry name" value="cobalto_cobN"/>
    <property type="match status" value="1"/>
</dbReference>
<dbReference type="EC" id="6.6.1.2" evidence="1"/>
<dbReference type="PANTHER" id="PTHR44119">
    <property type="entry name" value="MAGNESIUM-CHELATASE SUBUNIT CHLH, CHLOROPLASTIC"/>
    <property type="match status" value="1"/>
</dbReference>
<dbReference type="CDD" id="cd10150">
    <property type="entry name" value="CobN_like"/>
    <property type="match status" value="1"/>
</dbReference>
<evidence type="ECO:0000256" key="1">
    <source>
        <dbReference type="NCBIfam" id="TIGR02257"/>
    </source>
</evidence>
<protein>
    <recommendedName>
        <fullName evidence="1">Cobaltochelatase subunit CobN</fullName>
        <ecNumber evidence="1">6.6.1.2</ecNumber>
    </recommendedName>
</protein>
<keyword evidence="4" id="KW-1185">Reference proteome</keyword>
<evidence type="ECO:0000313" key="4">
    <source>
        <dbReference type="Proteomes" id="UP000595197"/>
    </source>
</evidence>
<organism evidence="3 4">
    <name type="scientific">Skermanella cutis</name>
    <dbReference type="NCBI Taxonomy" id="2775420"/>
    <lineage>
        <taxon>Bacteria</taxon>
        <taxon>Pseudomonadati</taxon>
        <taxon>Pseudomonadota</taxon>
        <taxon>Alphaproteobacteria</taxon>
        <taxon>Rhodospirillales</taxon>
        <taxon>Azospirillaceae</taxon>
        <taxon>Skermanella</taxon>
    </lineage>
</organism>
<dbReference type="EMBL" id="CP067420">
    <property type="protein sequence ID" value="QQP87441.1"/>
    <property type="molecule type" value="Genomic_DNA"/>
</dbReference>
<dbReference type="PANTHER" id="PTHR44119:SF4">
    <property type="entry name" value="AEROBIC COBALTOCHELATASE SUBUNIT COBN"/>
    <property type="match status" value="1"/>
</dbReference>
<feature type="domain" description="CobN/magnesium chelatase" evidence="2">
    <location>
        <begin position="139"/>
        <end position="1231"/>
    </location>
</feature>
<evidence type="ECO:0000259" key="2">
    <source>
        <dbReference type="Pfam" id="PF02514"/>
    </source>
</evidence>
<dbReference type="Proteomes" id="UP000595197">
    <property type="component" value="Chromosome"/>
</dbReference>
<dbReference type="InterPro" id="IPR011953">
    <property type="entry name" value="Cobalto_CobN"/>
</dbReference>
<sequence>MHLLAAQPGTVSDGSEAVDLGQTPGDIVFLSAADTELACLASAHDRLGAGFPSLRLASLLQLGHNLSVDLHVDRVVSRAKLVVVRLLGGERYWPYGIEQVADACRRGGIALAVLPGDDQPDPDLARFSTLPGDAVHRLWQYCVQGGVENAAGLLRYAASLIGRGGDDWREPVPLMRAGIYWPGRDRPGLDDLSRAWTPGAPVAAVLFYRALEQAANTAVIDALIDALREAGINALPIATTSLKEKVAAGIVADLLARAGPDVILNATSFAVSQPGAARSATPFDGSDCPVFQVVFSGGSEAAWRGGTTGLSARDIAMNVALPEVDGRLITRAVSFKAEARRHEATQSWVLSYRPVADRVAFVASLAASWARLRRTPPAERRVAVVMANYPNRDGRLANGVGLDTPAGVARSLRTLAEAGYAVSGAPPDSAALMERIGAGVTNDLTALDRRAVSETLPLDAYRTFFASLPEAVRTAVTGRWGAAEGDPYVRDGRFLLPAVRFGNVAVAIQPARGYQIDPSKTYHDPDLVPPHAYLAFYAWVRREFDAHAVVHFGKHGNLEWLPGKSLALSEACFPEVALGPVPHLYPFIVNDPGEGTQAKRRAAAVIIDHLTPPLTRAESYGPLRELEMLVDEYYEAAGVDPRRIAVLRERILELSAATGLDVDCGVGRDDEPQEALAKLDSHLCELKELQIRDGLHVFGESPEGGLLTDLLVALTRLPRGKGEGRDASLIRALAADLELAFDPLDCAMAEPWTGPRPAALDTGGVWRSHGDTVERLEELARRLVAGDAVAEPEWTRAGVVLDYILSDLRPTVAACGAAELEGLLRGLDGRFVEPGPSGAPTRGRPEVLPTGRNFYSVDTRAVPTPAAWHLGWKSASRVVDRYLQENGDYPRTMALSAWGTANMRTGGDDIAQALALMGARPTWDTGTGRVTGFEIMPAGVLDRPRVDVTLRVSGFFRDAFPAQMDLVDSAARAIADLDEPDDVNPLAARVRADAAALAEAGVDPAAARRRAGHRVFGSKPGAYGAGLQALIDERGWETEKDLAEAYLAWGGYAYGGGVDGAPERALFETRLGFVQAVLHNQDNREHDLLDSDDYYQFEGGMSVAVRTLSGKAPTVYHNDHSRPESPRVRTLEEEIARVVRGRVVNPKWIAGVMRHGYKGAFELAATVDYLFAFAATARCVRDHHFDAVFDAYVADAQVRDFMAGANPAALREMAERLAEAQDRGLWRPKSNAAYDTLKNLSRGETP</sequence>